<dbReference type="EMBL" id="QXGF01000023">
    <property type="protein sequence ID" value="KAE8949416.1"/>
    <property type="molecule type" value="Genomic_DNA"/>
</dbReference>
<dbReference type="Proteomes" id="UP000437068">
    <property type="component" value="Unassembled WGS sequence"/>
</dbReference>
<dbReference type="EMBL" id="QXGB01000017">
    <property type="protein sequence ID" value="KAE9237083.1"/>
    <property type="molecule type" value="Genomic_DNA"/>
</dbReference>
<protein>
    <submittedName>
        <fullName evidence="4">Uncharacterized protein</fullName>
    </submittedName>
</protein>
<evidence type="ECO:0000313" key="5">
    <source>
        <dbReference type="EMBL" id="KAE9155412.1"/>
    </source>
</evidence>
<evidence type="ECO:0000313" key="2">
    <source>
        <dbReference type="EMBL" id="KAE8949416.1"/>
    </source>
</evidence>
<evidence type="ECO:0000313" key="9">
    <source>
        <dbReference type="Proteomes" id="UP000433483"/>
    </source>
</evidence>
<feature type="region of interest" description="Disordered" evidence="1">
    <location>
        <begin position="85"/>
        <end position="106"/>
    </location>
</feature>
<dbReference type="Proteomes" id="UP000441208">
    <property type="component" value="Unassembled WGS sequence"/>
</dbReference>
<gene>
    <name evidence="7" type="ORF">PF001_g29059</name>
    <name evidence="6" type="ORF">PF005_g771</name>
    <name evidence="5" type="ORF">PF006_g663</name>
    <name evidence="4" type="ORF">PF007_g816</name>
    <name evidence="2" type="ORF">PF009_g1039</name>
    <name evidence="3" type="ORF">PF010_g29409</name>
</gene>
<evidence type="ECO:0000313" key="8">
    <source>
        <dbReference type="Proteomes" id="UP000429523"/>
    </source>
</evidence>
<comment type="caution">
    <text evidence="4">The sequence shown here is derived from an EMBL/GenBank/DDBJ whole genome shotgun (WGS) entry which is preliminary data.</text>
</comment>
<dbReference type="AlphaFoldDB" id="A0A6A3TP30"/>
<evidence type="ECO:0000313" key="7">
    <source>
        <dbReference type="EMBL" id="KAE9269828.1"/>
    </source>
</evidence>
<sequence length="106" mass="12124">MIRVLERLSQQLDELLLRQTRVEEKLAALGANTESIEKQTNTTEQQHQELEQPQPKRARKRASKALSTVWFEWFTAVPRMVQAGSGLASVQGGGSRTWSRSREEYP</sequence>
<accession>A0A6A3TP30</accession>
<evidence type="ECO:0000313" key="12">
    <source>
        <dbReference type="Proteomes" id="UP000441208"/>
    </source>
</evidence>
<feature type="region of interest" description="Disordered" evidence="1">
    <location>
        <begin position="29"/>
        <end position="61"/>
    </location>
</feature>
<dbReference type="EMBL" id="QXGA01000014">
    <property type="protein sequence ID" value="KAE9155412.1"/>
    <property type="molecule type" value="Genomic_DNA"/>
</dbReference>
<dbReference type="EMBL" id="QXFZ01000018">
    <property type="protein sequence ID" value="KAE9139907.1"/>
    <property type="molecule type" value="Genomic_DNA"/>
</dbReference>
<dbReference type="Proteomes" id="UP000433483">
    <property type="component" value="Unassembled WGS sequence"/>
</dbReference>
<dbReference type="EMBL" id="QXFX01004891">
    <property type="protein sequence ID" value="KAE9062423.1"/>
    <property type="molecule type" value="Genomic_DNA"/>
</dbReference>
<evidence type="ECO:0000256" key="1">
    <source>
        <dbReference type="SAM" id="MobiDB-lite"/>
    </source>
</evidence>
<evidence type="ECO:0000313" key="3">
    <source>
        <dbReference type="EMBL" id="KAE9062423.1"/>
    </source>
</evidence>
<proteinExistence type="predicted"/>
<evidence type="ECO:0000313" key="4">
    <source>
        <dbReference type="EMBL" id="KAE9139907.1"/>
    </source>
</evidence>
<name>A0A6A3TP30_9STRA</name>
<dbReference type="Proteomes" id="UP000429523">
    <property type="component" value="Unassembled WGS sequence"/>
</dbReference>
<dbReference type="Proteomes" id="UP000440732">
    <property type="component" value="Unassembled WGS sequence"/>
</dbReference>
<organism evidence="4 12">
    <name type="scientific">Phytophthora fragariae</name>
    <dbReference type="NCBI Taxonomy" id="53985"/>
    <lineage>
        <taxon>Eukaryota</taxon>
        <taxon>Sar</taxon>
        <taxon>Stramenopiles</taxon>
        <taxon>Oomycota</taxon>
        <taxon>Peronosporomycetes</taxon>
        <taxon>Peronosporales</taxon>
        <taxon>Peronosporaceae</taxon>
        <taxon>Phytophthora</taxon>
    </lineage>
</organism>
<evidence type="ECO:0000313" key="11">
    <source>
        <dbReference type="Proteomes" id="UP000440732"/>
    </source>
</evidence>
<dbReference type="EMBL" id="QXGE01004677">
    <property type="protein sequence ID" value="KAE9269828.1"/>
    <property type="molecule type" value="Genomic_DNA"/>
</dbReference>
<evidence type="ECO:0000313" key="13">
    <source>
        <dbReference type="Proteomes" id="UP000488956"/>
    </source>
</evidence>
<dbReference type="Proteomes" id="UP000488956">
    <property type="component" value="Unassembled WGS sequence"/>
</dbReference>
<evidence type="ECO:0000313" key="6">
    <source>
        <dbReference type="EMBL" id="KAE9237083.1"/>
    </source>
</evidence>
<evidence type="ECO:0000313" key="10">
    <source>
        <dbReference type="Proteomes" id="UP000437068"/>
    </source>
</evidence>
<reference evidence="8 9" key="1">
    <citation type="submission" date="2018-08" db="EMBL/GenBank/DDBJ databases">
        <title>Genomic investigation of the strawberry pathogen Phytophthora fragariae indicates pathogenicity is determined by transcriptional variation in three key races.</title>
        <authorList>
            <person name="Adams T.M."/>
            <person name="Armitage A.D."/>
            <person name="Sobczyk M.K."/>
            <person name="Bates H.J."/>
            <person name="Dunwell J.M."/>
            <person name="Nellist C.F."/>
            <person name="Harrison R.J."/>
        </authorList>
    </citation>
    <scope>NUCLEOTIDE SEQUENCE [LARGE SCALE GENOMIC DNA]</scope>
    <source>
        <strain evidence="7 10">A4</strain>
        <strain evidence="6 9">NOV-27</strain>
        <strain evidence="5 11">NOV-5</strain>
        <strain evidence="4 12">NOV-71</strain>
        <strain evidence="2 8">NOV-9</strain>
        <strain evidence="3 13">ONT-3</strain>
    </source>
</reference>
<keyword evidence="9" id="KW-1185">Reference proteome</keyword>